<keyword evidence="2" id="KW-1015">Disulfide bond</keyword>
<evidence type="ECO:0000256" key="4">
    <source>
        <dbReference type="ARBA" id="ARBA00024195"/>
    </source>
</evidence>
<dbReference type="PROSITE" id="PS00134">
    <property type="entry name" value="TRYPSIN_HIS"/>
    <property type="match status" value="1"/>
</dbReference>
<name>A0A8D8ZS61_9HEMI</name>
<keyword evidence="3" id="KW-0325">Glycoprotein</keyword>
<protein>
    <submittedName>
        <fullName evidence="8">Serine protease easter</fullName>
    </submittedName>
</protein>
<dbReference type="FunFam" id="2.40.10.10:FF:000028">
    <property type="entry name" value="Serine protease easter"/>
    <property type="match status" value="1"/>
</dbReference>
<dbReference type="InterPro" id="IPR009003">
    <property type="entry name" value="Peptidase_S1_PA"/>
</dbReference>
<dbReference type="GO" id="GO:0004252">
    <property type="term" value="F:serine-type endopeptidase activity"/>
    <property type="evidence" value="ECO:0007669"/>
    <property type="project" value="InterPro"/>
</dbReference>
<proteinExistence type="inferred from homology"/>
<dbReference type="EMBL" id="HBUF01534771">
    <property type="protein sequence ID" value="CAG6752943.1"/>
    <property type="molecule type" value="Transcribed_RNA"/>
</dbReference>
<feature type="domain" description="Peptidase S1" evidence="7">
    <location>
        <begin position="62"/>
        <end position="324"/>
    </location>
</feature>
<dbReference type="PANTHER" id="PTHR24256">
    <property type="entry name" value="TRYPTASE-RELATED"/>
    <property type="match status" value="1"/>
</dbReference>
<dbReference type="PROSITE" id="PS50240">
    <property type="entry name" value="TRYPSIN_DOM"/>
    <property type="match status" value="1"/>
</dbReference>
<dbReference type="InterPro" id="IPR043504">
    <property type="entry name" value="Peptidase_S1_PA_chymotrypsin"/>
</dbReference>
<evidence type="ECO:0000313" key="8">
    <source>
        <dbReference type="EMBL" id="CAG6752943.1"/>
    </source>
</evidence>
<evidence type="ECO:0000256" key="1">
    <source>
        <dbReference type="ARBA" id="ARBA00022729"/>
    </source>
</evidence>
<dbReference type="SMART" id="SM00020">
    <property type="entry name" value="Tryp_SPc"/>
    <property type="match status" value="1"/>
</dbReference>
<dbReference type="InterPro" id="IPR018114">
    <property type="entry name" value="TRYPSIN_HIS"/>
</dbReference>
<dbReference type="GO" id="GO:0006508">
    <property type="term" value="P:proteolysis"/>
    <property type="evidence" value="ECO:0007669"/>
    <property type="project" value="UniProtKB-KW"/>
</dbReference>
<feature type="chain" id="PRO_5034943442" evidence="6">
    <location>
        <begin position="23"/>
        <end position="325"/>
    </location>
</feature>
<evidence type="ECO:0000256" key="5">
    <source>
        <dbReference type="RuleBase" id="RU363034"/>
    </source>
</evidence>
<dbReference type="SUPFAM" id="SSF50494">
    <property type="entry name" value="Trypsin-like serine proteases"/>
    <property type="match status" value="1"/>
</dbReference>
<dbReference type="Gene3D" id="2.40.10.10">
    <property type="entry name" value="Trypsin-like serine proteases"/>
    <property type="match status" value="2"/>
</dbReference>
<evidence type="ECO:0000256" key="3">
    <source>
        <dbReference type="ARBA" id="ARBA00023180"/>
    </source>
</evidence>
<dbReference type="CDD" id="cd00190">
    <property type="entry name" value="Tryp_SPc"/>
    <property type="match status" value="1"/>
</dbReference>
<organism evidence="8">
    <name type="scientific">Cacopsylla melanoneura</name>
    <dbReference type="NCBI Taxonomy" id="428564"/>
    <lineage>
        <taxon>Eukaryota</taxon>
        <taxon>Metazoa</taxon>
        <taxon>Ecdysozoa</taxon>
        <taxon>Arthropoda</taxon>
        <taxon>Hexapoda</taxon>
        <taxon>Insecta</taxon>
        <taxon>Pterygota</taxon>
        <taxon>Neoptera</taxon>
        <taxon>Paraneoptera</taxon>
        <taxon>Hemiptera</taxon>
        <taxon>Sternorrhyncha</taxon>
        <taxon>Psylloidea</taxon>
        <taxon>Psyllidae</taxon>
        <taxon>Psyllinae</taxon>
        <taxon>Cacopsylla</taxon>
    </lineage>
</organism>
<keyword evidence="5 8" id="KW-0645">Protease</keyword>
<evidence type="ECO:0000256" key="2">
    <source>
        <dbReference type="ARBA" id="ARBA00023157"/>
    </source>
</evidence>
<keyword evidence="5" id="KW-0378">Hydrolase</keyword>
<comment type="similarity">
    <text evidence="4">Belongs to the peptidase S1 family. CLIP subfamily.</text>
</comment>
<accession>A0A8D8ZS61</accession>
<keyword evidence="1 6" id="KW-0732">Signal</keyword>
<evidence type="ECO:0000256" key="6">
    <source>
        <dbReference type="SAM" id="SignalP"/>
    </source>
</evidence>
<dbReference type="AlphaFoldDB" id="A0A8D8ZS61"/>
<dbReference type="InterPro" id="IPR051487">
    <property type="entry name" value="Ser/Thr_Proteases_Immune/Dev"/>
</dbReference>
<reference evidence="8" key="1">
    <citation type="submission" date="2021-05" db="EMBL/GenBank/DDBJ databases">
        <authorList>
            <person name="Alioto T."/>
            <person name="Alioto T."/>
            <person name="Gomez Garrido J."/>
        </authorList>
    </citation>
    <scope>NUCLEOTIDE SEQUENCE</scope>
</reference>
<evidence type="ECO:0000259" key="7">
    <source>
        <dbReference type="PROSITE" id="PS50240"/>
    </source>
</evidence>
<dbReference type="InterPro" id="IPR033116">
    <property type="entry name" value="TRYPSIN_SER"/>
</dbReference>
<sequence length="325" mass="35846">MRRVELFFVFLVEYCFIDGLSGLNWKQDDGFNPEEHENYKLLPPKNSCGTNGPVIQKESEKIVGGNETKLGEIPWIVQYGFKEEGTFKQVCGGNLISERYVLTAAHCTDTSADSEKRKFAVRLGEWSNTGDPDSQGDLHAPPVQDIKVAEYITHENYNSTKVATRNDIALIRLETTATLGFFVQPVCLPYGAAMSKDFTNQDTLAAGWGITNSSKPFPLPTILQAIKLTVADAAKCTEAYSNILIEVNYNDGQICVGGEEGKDACSGDSGGPLLWKGSFEPNISSRNYLLGITSIMLAKCATKGVPAVYQRITFFMKWILDHMRA</sequence>
<feature type="signal peptide" evidence="6">
    <location>
        <begin position="1"/>
        <end position="22"/>
    </location>
</feature>
<keyword evidence="5" id="KW-0720">Serine protease</keyword>
<dbReference type="Pfam" id="PF00089">
    <property type="entry name" value="Trypsin"/>
    <property type="match status" value="1"/>
</dbReference>
<dbReference type="InterPro" id="IPR001254">
    <property type="entry name" value="Trypsin_dom"/>
</dbReference>
<dbReference type="PROSITE" id="PS00135">
    <property type="entry name" value="TRYPSIN_SER"/>
    <property type="match status" value="1"/>
</dbReference>
<dbReference type="InterPro" id="IPR001314">
    <property type="entry name" value="Peptidase_S1A"/>
</dbReference>
<dbReference type="PRINTS" id="PR00722">
    <property type="entry name" value="CHYMOTRYPSIN"/>
</dbReference>